<keyword evidence="3" id="KW-1185">Reference proteome</keyword>
<feature type="compositionally biased region" description="Polar residues" evidence="1">
    <location>
        <begin position="14"/>
        <end position="23"/>
    </location>
</feature>
<proteinExistence type="predicted"/>
<dbReference type="VEuPathDB" id="FungiDB:VP01_1762g3"/>
<protein>
    <submittedName>
        <fullName evidence="2">Uncharacterized protein</fullName>
    </submittedName>
</protein>
<gene>
    <name evidence="2" type="ORF">VP01_1762g3</name>
</gene>
<dbReference type="AlphaFoldDB" id="A0A0L6VEZ5"/>
<sequence length="92" mass="9795">MGEAAQAPSVIDHQPQSGLEISSATGQRTCAHLRHKGLIMYITEAPVALAGAAANAANKKHTETVDILMNYMSETAFEAVVTPDNKESPFEI</sequence>
<accession>A0A0L6VEZ5</accession>
<dbReference type="OrthoDB" id="2513953at2759"/>
<evidence type="ECO:0000313" key="3">
    <source>
        <dbReference type="Proteomes" id="UP000037035"/>
    </source>
</evidence>
<dbReference type="Proteomes" id="UP000037035">
    <property type="component" value="Unassembled WGS sequence"/>
</dbReference>
<name>A0A0L6VEZ5_9BASI</name>
<dbReference type="EMBL" id="LAVV01006573">
    <property type="protein sequence ID" value="KNZ59304.1"/>
    <property type="molecule type" value="Genomic_DNA"/>
</dbReference>
<comment type="caution">
    <text evidence="2">The sequence shown here is derived from an EMBL/GenBank/DDBJ whole genome shotgun (WGS) entry which is preliminary data.</text>
</comment>
<evidence type="ECO:0000313" key="2">
    <source>
        <dbReference type="EMBL" id="KNZ59304.1"/>
    </source>
</evidence>
<feature type="region of interest" description="Disordered" evidence="1">
    <location>
        <begin position="1"/>
        <end position="23"/>
    </location>
</feature>
<evidence type="ECO:0000256" key="1">
    <source>
        <dbReference type="SAM" id="MobiDB-lite"/>
    </source>
</evidence>
<reference evidence="2 3" key="1">
    <citation type="submission" date="2015-08" db="EMBL/GenBank/DDBJ databases">
        <title>Next Generation Sequencing and Analysis of the Genome of Puccinia sorghi L Schw, the Causal Agent of Maize Common Rust.</title>
        <authorList>
            <person name="Rochi L."/>
            <person name="Burguener G."/>
            <person name="Darino M."/>
            <person name="Turjanski A."/>
            <person name="Kreff E."/>
            <person name="Dieguez M.J."/>
            <person name="Sacco F."/>
        </authorList>
    </citation>
    <scope>NUCLEOTIDE SEQUENCE [LARGE SCALE GENOMIC DNA]</scope>
    <source>
        <strain evidence="2 3">RO10H11247</strain>
    </source>
</reference>
<organism evidence="2 3">
    <name type="scientific">Puccinia sorghi</name>
    <dbReference type="NCBI Taxonomy" id="27349"/>
    <lineage>
        <taxon>Eukaryota</taxon>
        <taxon>Fungi</taxon>
        <taxon>Dikarya</taxon>
        <taxon>Basidiomycota</taxon>
        <taxon>Pucciniomycotina</taxon>
        <taxon>Pucciniomycetes</taxon>
        <taxon>Pucciniales</taxon>
        <taxon>Pucciniaceae</taxon>
        <taxon>Puccinia</taxon>
    </lineage>
</organism>